<keyword evidence="1" id="KW-0812">Transmembrane</keyword>
<proteinExistence type="predicted"/>
<keyword evidence="1" id="KW-1133">Transmembrane helix</keyword>
<name>A0ABD6LLW9_9FIRM</name>
<evidence type="ECO:0000256" key="1">
    <source>
        <dbReference type="SAM" id="Phobius"/>
    </source>
</evidence>
<keyword evidence="1" id="KW-0472">Membrane</keyword>
<comment type="caution">
    <text evidence="2">The sequence shown here is derived from an EMBL/GenBank/DDBJ whole genome shotgun (WGS) entry which is preliminary data.</text>
</comment>
<dbReference type="RefSeq" id="WP_002587987.1">
    <property type="nucleotide sequence ID" value="NZ_JAAIND010000026.1"/>
</dbReference>
<gene>
    <name evidence="2" type="ORF">G5B26_18740</name>
</gene>
<accession>A0ABD6LLW9</accession>
<organism evidence="2 3">
    <name type="scientific">Enterocloster clostridioformis</name>
    <dbReference type="NCBI Taxonomy" id="1531"/>
    <lineage>
        <taxon>Bacteria</taxon>
        <taxon>Bacillati</taxon>
        <taxon>Bacillota</taxon>
        <taxon>Clostridia</taxon>
        <taxon>Lachnospirales</taxon>
        <taxon>Lachnospiraceae</taxon>
        <taxon>Enterocloster</taxon>
    </lineage>
</organism>
<feature type="transmembrane region" description="Helical" evidence="1">
    <location>
        <begin position="31"/>
        <end position="49"/>
    </location>
</feature>
<sequence length="83" mass="9173">MNMTLKFQAMICAVVILAGFIASLYLETDIFYNLAWALTGLIFFINPVYPESITCLEGKKARRGIRIAAAIIILIGYTHGFGV</sequence>
<evidence type="ECO:0000313" key="2">
    <source>
        <dbReference type="EMBL" id="NSJ45579.1"/>
    </source>
</evidence>
<protein>
    <recommendedName>
        <fullName evidence="4">AI-2E family transporter</fullName>
    </recommendedName>
</protein>
<dbReference type="Proteomes" id="UP000719916">
    <property type="component" value="Unassembled WGS sequence"/>
</dbReference>
<reference evidence="2 3" key="1">
    <citation type="journal article" date="2020" name="Cell Host Microbe">
        <title>Functional and Genomic Variation between Human-Derived Isolates of Lachnospiraceae Reveals Inter- and Intra-Species Diversity.</title>
        <authorList>
            <person name="Sorbara M.T."/>
            <person name="Littmann E.R."/>
            <person name="Fontana E."/>
            <person name="Moody T.U."/>
            <person name="Kohout C.E."/>
            <person name="Gjonbalaj M."/>
            <person name="Eaton V."/>
            <person name="Seok R."/>
            <person name="Leiner I.M."/>
            <person name="Pamer E.G."/>
        </authorList>
    </citation>
    <scope>NUCLEOTIDE SEQUENCE [LARGE SCALE GENOMIC DNA]</scope>
    <source>
        <strain evidence="2 3">MSK.2.26</strain>
    </source>
</reference>
<dbReference type="AlphaFoldDB" id="A0ABD6LLW9"/>
<evidence type="ECO:0008006" key="4">
    <source>
        <dbReference type="Google" id="ProtNLM"/>
    </source>
</evidence>
<dbReference type="EMBL" id="JAAISW010000039">
    <property type="protein sequence ID" value="NSJ45579.1"/>
    <property type="molecule type" value="Genomic_DNA"/>
</dbReference>
<feature type="transmembrane region" description="Helical" evidence="1">
    <location>
        <begin position="7"/>
        <end position="25"/>
    </location>
</feature>
<feature type="transmembrane region" description="Helical" evidence="1">
    <location>
        <begin position="61"/>
        <end position="80"/>
    </location>
</feature>
<evidence type="ECO:0000313" key="3">
    <source>
        <dbReference type="Proteomes" id="UP000719916"/>
    </source>
</evidence>